<reference evidence="3" key="1">
    <citation type="journal article" date="2019" name="Int. J. Syst. Evol. Microbiol.">
        <title>The Global Catalogue of Microorganisms (GCM) 10K type strain sequencing project: providing services to taxonomists for standard genome sequencing and annotation.</title>
        <authorList>
            <consortium name="The Broad Institute Genomics Platform"/>
            <consortium name="The Broad Institute Genome Sequencing Center for Infectious Disease"/>
            <person name="Wu L."/>
            <person name="Ma J."/>
        </authorList>
    </citation>
    <scope>NUCLEOTIDE SEQUENCE [LARGE SCALE GENOMIC DNA]</scope>
    <source>
        <strain evidence="3">JCM 12762</strain>
    </source>
</reference>
<dbReference type="Proteomes" id="UP001500943">
    <property type="component" value="Unassembled WGS sequence"/>
</dbReference>
<organism evidence="2 3">
    <name type="scientific">Rhodoglobus aureus</name>
    <dbReference type="NCBI Taxonomy" id="191497"/>
    <lineage>
        <taxon>Bacteria</taxon>
        <taxon>Bacillati</taxon>
        <taxon>Actinomycetota</taxon>
        <taxon>Actinomycetes</taxon>
        <taxon>Micrococcales</taxon>
        <taxon>Microbacteriaceae</taxon>
        <taxon>Rhodoglobus</taxon>
    </lineage>
</organism>
<accession>A0ABP4GBR3</accession>
<protein>
    <submittedName>
        <fullName evidence="2">Uncharacterized protein</fullName>
    </submittedName>
</protein>
<evidence type="ECO:0000313" key="2">
    <source>
        <dbReference type="EMBL" id="GAA1219703.1"/>
    </source>
</evidence>
<dbReference type="EMBL" id="BAAAKW010000032">
    <property type="protein sequence ID" value="GAA1219703.1"/>
    <property type="molecule type" value="Genomic_DNA"/>
</dbReference>
<keyword evidence="1" id="KW-1133">Transmembrane helix</keyword>
<name>A0ABP4GBR3_9MICO</name>
<keyword evidence="1" id="KW-0472">Membrane</keyword>
<keyword evidence="3" id="KW-1185">Reference proteome</keyword>
<comment type="caution">
    <text evidence="2">The sequence shown here is derived from an EMBL/GenBank/DDBJ whole genome shotgun (WGS) entry which is preliminary data.</text>
</comment>
<sequence length="44" mass="4431">MKTITVVTVLGKLALVAMGAVVALTGIILLVNLAVPSLLAGFTH</sequence>
<evidence type="ECO:0000313" key="3">
    <source>
        <dbReference type="Proteomes" id="UP001500943"/>
    </source>
</evidence>
<keyword evidence="1" id="KW-0812">Transmembrane</keyword>
<dbReference type="RefSeq" id="WP_343925308.1">
    <property type="nucleotide sequence ID" value="NZ_BAAAKW010000032.1"/>
</dbReference>
<proteinExistence type="predicted"/>
<gene>
    <name evidence="2" type="ORF">GCM10009655_18990</name>
</gene>
<evidence type="ECO:0000256" key="1">
    <source>
        <dbReference type="SAM" id="Phobius"/>
    </source>
</evidence>
<feature type="transmembrane region" description="Helical" evidence="1">
    <location>
        <begin position="12"/>
        <end position="35"/>
    </location>
</feature>